<evidence type="ECO:0000313" key="2">
    <source>
        <dbReference type="Proteomes" id="UP001153332"/>
    </source>
</evidence>
<evidence type="ECO:0000313" key="1">
    <source>
        <dbReference type="EMBL" id="KAJ8126010.1"/>
    </source>
</evidence>
<sequence>METSIAVVTLETINTLALLLITIILVAAVAIGVRRFNAAAANDWARFSPTVLGEWADYHKREFSWRGLRWKIEYELPFISLGSLEGGRAPVEGTRFYSILGTKSDMHINVDGVDAGSEELAIPRILSHRVLAPQDERASWAQLLAIVQLMERDSTNWENRKWQLDHNSQGRLFYEDLVTLVVGVQRLRRAYYQVLPTMAPKPYAAITFAHLVGLAAMLSINWKEFNQVADNYFARGNGFLLRGRRSDMGLVFTFERTGPYHFQETRIIPTAEVNELCFGHIPTFLRGDYPIEDSELQKQRALKTLRLGSSRDIAGTLRLIGCNATTIHYYLEGGRTAHIFPVVFEVIGMLGRILHIPGRYFTYLPNPTIFAFDKQNFSLRRLLHGFVDQMDMLGDEKPRGLHKVRYLAKSLLEELPQQSWQWYPLKLLNKLNEITFSLEDTIRYSKDTERLTLEIVRLHLEATHTFINNTTRSRGEPADEHIAQQSLPEGGAALETSIGGFPNRIEFPTNNKTDDLFNCPPWEIEKRLMKIYFEKIRPIATTIDKSFIEIWANDNPDQPAGDSGLKEGSRPDIPTELEDGDAVVLWCALVLRMICWLSLHNFDRDDVQIEKDGVMGSRMVVYLE</sequence>
<protein>
    <submittedName>
        <fullName evidence="1">Uncharacterized protein</fullName>
    </submittedName>
</protein>
<keyword evidence="2" id="KW-1185">Reference proteome</keyword>
<accession>A0ACC2JEZ2</accession>
<dbReference type="EMBL" id="JAPUUL010002071">
    <property type="protein sequence ID" value="KAJ8126010.1"/>
    <property type="molecule type" value="Genomic_DNA"/>
</dbReference>
<organism evidence="1 2">
    <name type="scientific">Lasiodiplodia mahajangana</name>
    <dbReference type="NCBI Taxonomy" id="1108764"/>
    <lineage>
        <taxon>Eukaryota</taxon>
        <taxon>Fungi</taxon>
        <taxon>Dikarya</taxon>
        <taxon>Ascomycota</taxon>
        <taxon>Pezizomycotina</taxon>
        <taxon>Dothideomycetes</taxon>
        <taxon>Dothideomycetes incertae sedis</taxon>
        <taxon>Botryosphaeriales</taxon>
        <taxon>Botryosphaeriaceae</taxon>
        <taxon>Lasiodiplodia</taxon>
    </lineage>
</organism>
<proteinExistence type="predicted"/>
<gene>
    <name evidence="1" type="ORF">O1611_g7627</name>
</gene>
<dbReference type="Proteomes" id="UP001153332">
    <property type="component" value="Unassembled WGS sequence"/>
</dbReference>
<name>A0ACC2JEZ2_9PEZI</name>
<reference evidence="1" key="1">
    <citation type="submission" date="2022-12" db="EMBL/GenBank/DDBJ databases">
        <title>Genome Sequence of Lasiodiplodia mahajangana.</title>
        <authorList>
            <person name="Buettner E."/>
        </authorList>
    </citation>
    <scope>NUCLEOTIDE SEQUENCE</scope>
    <source>
        <strain evidence="1">VT137</strain>
    </source>
</reference>
<comment type="caution">
    <text evidence="1">The sequence shown here is derived from an EMBL/GenBank/DDBJ whole genome shotgun (WGS) entry which is preliminary data.</text>
</comment>